<protein>
    <submittedName>
        <fullName evidence="3">ShKT domain-containing protein</fullName>
    </submittedName>
</protein>
<dbReference type="OrthoDB" id="10431540at2759"/>
<evidence type="ECO:0000313" key="3">
    <source>
        <dbReference type="WBParaSite" id="nOo.2.0.1.t03989-RA"/>
    </source>
</evidence>
<sequence length="98" mass="10908">MVYMEQLLRVLRCRKKSCGVCEKLLPEVIWKGDWRDALTMGEEFVALGRSINVIIDDGTIIDCPQLTVLHLSISFPMIAPLTSPLAIVLAINSSISYS</sequence>
<reference evidence="1 2" key="2">
    <citation type="submission" date="2018-08" db="EMBL/GenBank/DDBJ databases">
        <authorList>
            <person name="Laetsch R D."/>
            <person name="Stevens L."/>
            <person name="Kumar S."/>
            <person name="Blaxter L. M."/>
        </authorList>
    </citation>
    <scope>NUCLEOTIDE SEQUENCE [LARGE SCALE GENOMIC DNA]</scope>
</reference>
<accession>A0A182E7J6</accession>
<evidence type="ECO:0000313" key="1">
    <source>
        <dbReference type="EMBL" id="VDK71317.1"/>
    </source>
</evidence>
<dbReference type="Proteomes" id="UP000271087">
    <property type="component" value="Unassembled WGS sequence"/>
</dbReference>
<proteinExistence type="predicted"/>
<dbReference type="AlphaFoldDB" id="A0A182E7J6"/>
<name>A0A182E7J6_ONCOC</name>
<dbReference type="WBParaSite" id="nOo.2.0.1.t03989-RA">
    <property type="protein sequence ID" value="nOo.2.0.1.t03989-RA"/>
    <property type="gene ID" value="nOo.2.0.1.g03989"/>
</dbReference>
<keyword evidence="2" id="KW-1185">Reference proteome</keyword>
<reference evidence="3" key="1">
    <citation type="submission" date="2016-06" db="UniProtKB">
        <authorList>
            <consortium name="WormBaseParasite"/>
        </authorList>
    </citation>
    <scope>IDENTIFICATION</scope>
</reference>
<gene>
    <name evidence="1" type="ORF">NOO_LOCUS3989</name>
</gene>
<dbReference type="EMBL" id="UYRW01000830">
    <property type="protein sequence ID" value="VDK71317.1"/>
    <property type="molecule type" value="Genomic_DNA"/>
</dbReference>
<organism evidence="3">
    <name type="scientific">Onchocerca ochengi</name>
    <name type="common">Filarial nematode worm</name>
    <dbReference type="NCBI Taxonomy" id="42157"/>
    <lineage>
        <taxon>Eukaryota</taxon>
        <taxon>Metazoa</taxon>
        <taxon>Ecdysozoa</taxon>
        <taxon>Nematoda</taxon>
        <taxon>Chromadorea</taxon>
        <taxon>Rhabditida</taxon>
        <taxon>Spirurina</taxon>
        <taxon>Spiruromorpha</taxon>
        <taxon>Filarioidea</taxon>
        <taxon>Onchocercidae</taxon>
        <taxon>Onchocerca</taxon>
    </lineage>
</organism>
<evidence type="ECO:0000313" key="2">
    <source>
        <dbReference type="Proteomes" id="UP000271087"/>
    </source>
</evidence>